<reference evidence="2 3" key="1">
    <citation type="submission" date="2021-06" db="EMBL/GenBank/DDBJ databases">
        <title>Caerostris extrusa draft genome.</title>
        <authorList>
            <person name="Kono N."/>
            <person name="Arakawa K."/>
        </authorList>
    </citation>
    <scope>NUCLEOTIDE SEQUENCE [LARGE SCALE GENOMIC DNA]</scope>
</reference>
<feature type="region of interest" description="Disordered" evidence="1">
    <location>
        <begin position="1"/>
        <end position="21"/>
    </location>
</feature>
<feature type="non-terminal residue" evidence="2">
    <location>
        <position position="1"/>
    </location>
</feature>
<sequence length="35" mass="3741">SSTSQWVQRTDGVPSHKEGENLIVECEASGVLSLP</sequence>
<name>A0AAV4Y337_CAEEX</name>
<evidence type="ECO:0000313" key="3">
    <source>
        <dbReference type="Proteomes" id="UP001054945"/>
    </source>
</evidence>
<dbReference type="Proteomes" id="UP001054945">
    <property type="component" value="Unassembled WGS sequence"/>
</dbReference>
<dbReference type="AlphaFoldDB" id="A0AAV4Y337"/>
<evidence type="ECO:0000256" key="1">
    <source>
        <dbReference type="SAM" id="MobiDB-lite"/>
    </source>
</evidence>
<comment type="caution">
    <text evidence="2">The sequence shown here is derived from an EMBL/GenBank/DDBJ whole genome shotgun (WGS) entry which is preliminary data.</text>
</comment>
<accession>A0AAV4Y337</accession>
<organism evidence="2 3">
    <name type="scientific">Caerostris extrusa</name>
    <name type="common">Bark spider</name>
    <name type="synonym">Caerostris bankana</name>
    <dbReference type="NCBI Taxonomy" id="172846"/>
    <lineage>
        <taxon>Eukaryota</taxon>
        <taxon>Metazoa</taxon>
        <taxon>Ecdysozoa</taxon>
        <taxon>Arthropoda</taxon>
        <taxon>Chelicerata</taxon>
        <taxon>Arachnida</taxon>
        <taxon>Araneae</taxon>
        <taxon>Araneomorphae</taxon>
        <taxon>Entelegynae</taxon>
        <taxon>Araneoidea</taxon>
        <taxon>Araneidae</taxon>
        <taxon>Caerostris</taxon>
    </lineage>
</organism>
<proteinExistence type="predicted"/>
<dbReference type="EMBL" id="BPLR01018538">
    <property type="protein sequence ID" value="GIZ00396.1"/>
    <property type="molecule type" value="Genomic_DNA"/>
</dbReference>
<keyword evidence="3" id="KW-1185">Reference proteome</keyword>
<gene>
    <name evidence="2" type="ORF">CEXT_317411</name>
</gene>
<protein>
    <submittedName>
        <fullName evidence="2">Uncharacterized protein</fullName>
    </submittedName>
</protein>
<evidence type="ECO:0000313" key="2">
    <source>
        <dbReference type="EMBL" id="GIZ00396.1"/>
    </source>
</evidence>